<name>A0AAW4W8K5_9FIRM</name>
<dbReference type="AlphaFoldDB" id="A0AAW4W8K5"/>
<evidence type="ECO:0000313" key="2">
    <source>
        <dbReference type="EMBL" id="MCC2241130.1"/>
    </source>
</evidence>
<dbReference type="InterPro" id="IPR011055">
    <property type="entry name" value="Dup_hybrid_motif"/>
</dbReference>
<dbReference type="InterPro" id="IPR016047">
    <property type="entry name" value="M23ase_b-sheet_dom"/>
</dbReference>
<organism evidence="2 3">
    <name type="scientific">Roseburia amylophila</name>
    <dbReference type="NCBI Taxonomy" id="2981794"/>
    <lineage>
        <taxon>Bacteria</taxon>
        <taxon>Bacillati</taxon>
        <taxon>Bacillota</taxon>
        <taxon>Clostridia</taxon>
        <taxon>Lachnospirales</taxon>
        <taxon>Lachnospiraceae</taxon>
        <taxon>Roseburia</taxon>
    </lineage>
</organism>
<dbReference type="SUPFAM" id="SSF51261">
    <property type="entry name" value="Duplicated hybrid motif"/>
    <property type="match status" value="1"/>
</dbReference>
<dbReference type="InterPro" id="IPR050570">
    <property type="entry name" value="Cell_wall_metabolism_enzyme"/>
</dbReference>
<proteinExistence type="predicted"/>
<accession>A0AAW4W8K5</accession>
<reference evidence="2" key="1">
    <citation type="submission" date="2021-10" db="EMBL/GenBank/DDBJ databases">
        <title>Anaerobic single-cell dispensing facilitates the cultivation of human gut bacteria.</title>
        <authorList>
            <person name="Afrizal A."/>
        </authorList>
    </citation>
    <scope>NUCLEOTIDE SEQUENCE</scope>
    <source>
        <strain evidence="2">CLA-AA-H204</strain>
    </source>
</reference>
<dbReference type="PANTHER" id="PTHR21666">
    <property type="entry name" value="PEPTIDASE-RELATED"/>
    <property type="match status" value="1"/>
</dbReference>
<evidence type="ECO:0000259" key="1">
    <source>
        <dbReference type="Pfam" id="PF01551"/>
    </source>
</evidence>
<sequence>MKKKICVIILFFLLLVIDCSLLQQIQKRAAFYIVFEQQEFFQKLRNQEVSPETVLKFREYESEDGEAQDDMTFTRYLLAYYASDLTEKNELKDVYKRLLHFHKEEIEKQEAYLDSIWSDIVYFPVPDTIWDEEKKVTFGDTWMQSRTYGGDRGHEGCDIMADINERGNYPVISVCDGTIEQMGWLELGGYRIGIRSPHGAYFYYAHLSDYAEGFSIGDEVHAGELIAFMGDTGYSKTEGTAGNFDVHLHFGIYLNDENKQEFSVNSYSILQYLYQEKKILHYQY</sequence>
<gene>
    <name evidence="2" type="ORF">LKD47_02275</name>
</gene>
<dbReference type="EMBL" id="JAJEQW010000001">
    <property type="protein sequence ID" value="MCC2241130.1"/>
    <property type="molecule type" value="Genomic_DNA"/>
</dbReference>
<evidence type="ECO:0000313" key="3">
    <source>
        <dbReference type="Proteomes" id="UP001198893"/>
    </source>
</evidence>
<dbReference type="RefSeq" id="WP_227709546.1">
    <property type="nucleotide sequence ID" value="NZ_JAJEQW010000001.1"/>
</dbReference>
<dbReference type="Gene3D" id="2.70.70.10">
    <property type="entry name" value="Glucose Permease (Domain IIA)"/>
    <property type="match status" value="1"/>
</dbReference>
<dbReference type="PANTHER" id="PTHR21666:SF270">
    <property type="entry name" value="MUREIN HYDROLASE ACTIVATOR ENVC"/>
    <property type="match status" value="1"/>
</dbReference>
<dbReference type="CDD" id="cd12797">
    <property type="entry name" value="M23_peptidase"/>
    <property type="match status" value="1"/>
</dbReference>
<dbReference type="Proteomes" id="UP001198893">
    <property type="component" value="Unassembled WGS sequence"/>
</dbReference>
<comment type="caution">
    <text evidence="2">The sequence shown here is derived from an EMBL/GenBank/DDBJ whole genome shotgun (WGS) entry which is preliminary data.</text>
</comment>
<protein>
    <submittedName>
        <fullName evidence="2">M23 family metallopeptidase</fullName>
    </submittedName>
</protein>
<feature type="domain" description="M23ase beta-sheet core" evidence="1">
    <location>
        <begin position="153"/>
        <end position="257"/>
    </location>
</feature>
<dbReference type="GO" id="GO:0004222">
    <property type="term" value="F:metalloendopeptidase activity"/>
    <property type="evidence" value="ECO:0007669"/>
    <property type="project" value="TreeGrafter"/>
</dbReference>
<dbReference type="Pfam" id="PF01551">
    <property type="entry name" value="Peptidase_M23"/>
    <property type="match status" value="1"/>
</dbReference>